<gene>
    <name evidence="1" type="ORF">E1293_31275</name>
</gene>
<dbReference type="AlphaFoldDB" id="A0A4R5APA3"/>
<name>A0A4R5APA3_9ACTN</name>
<keyword evidence="1" id="KW-0418">Kinase</keyword>
<dbReference type="SUPFAM" id="SSF52540">
    <property type="entry name" value="P-loop containing nucleoside triphosphate hydrolases"/>
    <property type="match status" value="1"/>
</dbReference>
<evidence type="ECO:0000313" key="2">
    <source>
        <dbReference type="Proteomes" id="UP000295578"/>
    </source>
</evidence>
<reference evidence="1 2" key="1">
    <citation type="submission" date="2019-03" db="EMBL/GenBank/DDBJ databases">
        <title>Draft genome sequences of novel Actinobacteria.</title>
        <authorList>
            <person name="Sahin N."/>
            <person name="Ay H."/>
            <person name="Saygin H."/>
        </authorList>
    </citation>
    <scope>NUCLEOTIDE SEQUENCE [LARGE SCALE GENOMIC DNA]</scope>
    <source>
        <strain evidence="1 2">DSM 45941</strain>
    </source>
</reference>
<keyword evidence="1" id="KW-0808">Transferase</keyword>
<dbReference type="InterPro" id="IPR027417">
    <property type="entry name" value="P-loop_NTPase"/>
</dbReference>
<protein>
    <submittedName>
        <fullName evidence="1">Guanylate kinase</fullName>
    </submittedName>
</protein>
<dbReference type="Proteomes" id="UP000295578">
    <property type="component" value="Unassembled WGS sequence"/>
</dbReference>
<dbReference type="EMBL" id="SMKY01000187">
    <property type="protein sequence ID" value="TDD73489.1"/>
    <property type="molecule type" value="Genomic_DNA"/>
</dbReference>
<proteinExistence type="predicted"/>
<sequence length="195" mass="21853">MTRPGVILYGPPTSGKDTVTAELTRQDDRYALLPKLKVGTGRSAGYRYVTATELEKLRDTGRLVVETHRYGNVYAVDRDDIAALVEADKVPIVHMGNVADLRRLRDAVPLDWTAALLWITRELCADRSKHRGDVDTPKRLQAWDETRNDLQAATTPVFNLVVHTDRADPAETARRILAAVETSPRQLVTPDLEQR</sequence>
<dbReference type="OrthoDB" id="3575979at2"/>
<organism evidence="1 2">
    <name type="scientific">Actinomadura darangshiensis</name>
    <dbReference type="NCBI Taxonomy" id="705336"/>
    <lineage>
        <taxon>Bacteria</taxon>
        <taxon>Bacillati</taxon>
        <taxon>Actinomycetota</taxon>
        <taxon>Actinomycetes</taxon>
        <taxon>Streptosporangiales</taxon>
        <taxon>Thermomonosporaceae</taxon>
        <taxon>Actinomadura</taxon>
    </lineage>
</organism>
<evidence type="ECO:0000313" key="1">
    <source>
        <dbReference type="EMBL" id="TDD73489.1"/>
    </source>
</evidence>
<accession>A0A4R5APA3</accession>
<dbReference type="Gene3D" id="3.40.50.300">
    <property type="entry name" value="P-loop containing nucleotide triphosphate hydrolases"/>
    <property type="match status" value="1"/>
</dbReference>
<comment type="caution">
    <text evidence="1">The sequence shown here is derived from an EMBL/GenBank/DDBJ whole genome shotgun (WGS) entry which is preliminary data.</text>
</comment>
<dbReference type="RefSeq" id="WP_132201086.1">
    <property type="nucleotide sequence ID" value="NZ_SMKY01000187.1"/>
</dbReference>
<dbReference type="GO" id="GO:0016301">
    <property type="term" value="F:kinase activity"/>
    <property type="evidence" value="ECO:0007669"/>
    <property type="project" value="UniProtKB-KW"/>
</dbReference>
<keyword evidence="2" id="KW-1185">Reference proteome</keyword>